<proteinExistence type="predicted"/>
<name>A0AA38J7J6_9AGAR</name>
<organism evidence="2 3">
    <name type="scientific">Lentinula guzmanii</name>
    <dbReference type="NCBI Taxonomy" id="2804957"/>
    <lineage>
        <taxon>Eukaryota</taxon>
        <taxon>Fungi</taxon>
        <taxon>Dikarya</taxon>
        <taxon>Basidiomycota</taxon>
        <taxon>Agaricomycotina</taxon>
        <taxon>Agaricomycetes</taxon>
        <taxon>Agaricomycetidae</taxon>
        <taxon>Agaricales</taxon>
        <taxon>Marasmiineae</taxon>
        <taxon>Omphalotaceae</taxon>
        <taxon>Lentinula</taxon>
    </lineage>
</organism>
<evidence type="ECO:0000256" key="1">
    <source>
        <dbReference type="SAM" id="MobiDB-lite"/>
    </source>
</evidence>
<reference evidence="2" key="2">
    <citation type="journal article" date="2023" name="Proc. Natl. Acad. Sci. U.S.A.">
        <title>A global phylogenomic analysis of the shiitake genus Lentinula.</title>
        <authorList>
            <person name="Sierra-Patev S."/>
            <person name="Min B."/>
            <person name="Naranjo-Ortiz M."/>
            <person name="Looney B."/>
            <person name="Konkel Z."/>
            <person name="Slot J.C."/>
            <person name="Sakamoto Y."/>
            <person name="Steenwyk J.L."/>
            <person name="Rokas A."/>
            <person name="Carro J."/>
            <person name="Camarero S."/>
            <person name="Ferreira P."/>
            <person name="Molpeceres G."/>
            <person name="Ruiz-Duenas F.J."/>
            <person name="Serrano A."/>
            <person name="Henrissat B."/>
            <person name="Drula E."/>
            <person name="Hughes K.W."/>
            <person name="Mata J.L."/>
            <person name="Ishikawa N.K."/>
            <person name="Vargas-Isla R."/>
            <person name="Ushijima S."/>
            <person name="Smith C.A."/>
            <person name="Donoghue J."/>
            <person name="Ahrendt S."/>
            <person name="Andreopoulos W."/>
            <person name="He G."/>
            <person name="LaButti K."/>
            <person name="Lipzen A."/>
            <person name="Ng V."/>
            <person name="Riley R."/>
            <person name="Sandor L."/>
            <person name="Barry K."/>
            <person name="Martinez A.T."/>
            <person name="Xiao Y."/>
            <person name="Gibbons J.G."/>
            <person name="Terashima K."/>
            <person name="Grigoriev I.V."/>
            <person name="Hibbett D."/>
        </authorList>
    </citation>
    <scope>NUCLEOTIDE SEQUENCE</scope>
    <source>
        <strain evidence="2">ET3784</strain>
    </source>
</reference>
<comment type="caution">
    <text evidence="2">The sequence shown here is derived from an EMBL/GenBank/DDBJ whole genome shotgun (WGS) entry which is preliminary data.</text>
</comment>
<reference evidence="2" key="1">
    <citation type="submission" date="2022-08" db="EMBL/GenBank/DDBJ databases">
        <authorList>
            <consortium name="DOE Joint Genome Institute"/>
            <person name="Min B."/>
            <person name="Sierra-Patev S."/>
            <person name="Naranjo-Ortiz M."/>
            <person name="Looney B."/>
            <person name="Konkel Z."/>
            <person name="Slot J.C."/>
            <person name="Sakamoto Y."/>
            <person name="Steenwyk J.L."/>
            <person name="Rokas A."/>
            <person name="Carro J."/>
            <person name="Camarero S."/>
            <person name="Ferreira P."/>
            <person name="Molpeceres G."/>
            <person name="Ruiz-duenas F.J."/>
            <person name="Serrano A."/>
            <person name="Henrissat B."/>
            <person name="Drula E."/>
            <person name="Hughes K.W."/>
            <person name="Mata J.L."/>
            <person name="Ishikawa N.K."/>
            <person name="Vargas-Isla R."/>
            <person name="Ushijima S."/>
            <person name="Smith C.A."/>
            <person name="Ahrendt S."/>
            <person name="Andreopoulos W."/>
            <person name="He G."/>
            <person name="LaButti K."/>
            <person name="Lipzen A."/>
            <person name="Ng V."/>
            <person name="Riley R."/>
            <person name="Sandor L."/>
            <person name="Barry K."/>
            <person name="Martinez A.T."/>
            <person name="Xiao Y."/>
            <person name="Gibbons J.G."/>
            <person name="Terashima K."/>
            <person name="Hibbett D.S."/>
            <person name="Grigoriev I.V."/>
        </authorList>
    </citation>
    <scope>NUCLEOTIDE SEQUENCE</scope>
    <source>
        <strain evidence="2">ET3784</strain>
    </source>
</reference>
<accession>A0AA38J7J6</accession>
<dbReference type="EMBL" id="JANVFO010000087">
    <property type="protein sequence ID" value="KAJ3714919.1"/>
    <property type="molecule type" value="Genomic_DNA"/>
</dbReference>
<keyword evidence="3" id="KW-1185">Reference proteome</keyword>
<dbReference type="AlphaFoldDB" id="A0AA38J7J6"/>
<feature type="region of interest" description="Disordered" evidence="1">
    <location>
        <begin position="157"/>
        <end position="194"/>
    </location>
</feature>
<sequence length="194" mass="22399">MFLRVSSSSFIEIRHKLHPRRMSEDEEVIPSVTPRIFEVPNASHKESTMMLNNKGRLEIEEETAKRAEKLRTETERQKQKSDAQRMDIVRRAEQDRLGSEFSGNMKTMTKSKLIDIAFALKVPHEDATVDTLRIRLNAHFDANPALKKEPRYIGLFERTRKRKDPPQEDTTRLPPPPAFQSHPLVMPGTSSLLL</sequence>
<evidence type="ECO:0000313" key="2">
    <source>
        <dbReference type="EMBL" id="KAJ3714919.1"/>
    </source>
</evidence>
<dbReference type="Proteomes" id="UP001176059">
    <property type="component" value="Unassembled WGS sequence"/>
</dbReference>
<evidence type="ECO:0000313" key="3">
    <source>
        <dbReference type="Proteomes" id="UP001176059"/>
    </source>
</evidence>
<protein>
    <submittedName>
        <fullName evidence="2">Uncharacterized protein</fullName>
    </submittedName>
</protein>
<gene>
    <name evidence="2" type="ORF">DFJ43DRAFT_1142108</name>
</gene>
<feature type="region of interest" description="Disordered" evidence="1">
    <location>
        <begin position="68"/>
        <end position="88"/>
    </location>
</feature>